<dbReference type="RefSeq" id="WP_014660421.1">
    <property type="nucleotide sequence ID" value="NC_017737.1"/>
</dbReference>
<keyword evidence="2" id="KW-0378">Hydrolase</keyword>
<gene>
    <name evidence="2" type="ordered locus">HCW_01295</name>
</gene>
<dbReference type="PATRIC" id="fig|182217.3.peg.268"/>
<dbReference type="AlphaFoldDB" id="I0EKS9"/>
<keyword evidence="2" id="KW-0067">ATP-binding</keyword>
<evidence type="ECO:0000259" key="1">
    <source>
        <dbReference type="Pfam" id="PF18135"/>
    </source>
</evidence>
<evidence type="ECO:0000313" key="2">
    <source>
        <dbReference type="EMBL" id="AFI03548.1"/>
    </source>
</evidence>
<keyword evidence="2" id="KW-0547">Nucleotide-binding</keyword>
<dbReference type="Proteomes" id="UP000005010">
    <property type="component" value="Chromosome"/>
</dbReference>
<evidence type="ECO:0000313" key="3">
    <source>
        <dbReference type="Proteomes" id="UP000005010"/>
    </source>
</evidence>
<feature type="domain" description="Type ISP restriction-modification enzyme LLaBIII C-terminal specificity" evidence="1">
    <location>
        <begin position="1"/>
        <end position="231"/>
    </location>
</feature>
<dbReference type="HOGENOM" id="CLU_016993_0_1_7"/>
<name>I0EKS9_HELC0</name>
<dbReference type="GO" id="GO:0004386">
    <property type="term" value="F:helicase activity"/>
    <property type="evidence" value="ECO:0007669"/>
    <property type="project" value="UniProtKB-KW"/>
</dbReference>
<proteinExistence type="predicted"/>
<dbReference type="EMBL" id="CP003479">
    <property type="protein sequence ID" value="AFI03548.1"/>
    <property type="molecule type" value="Genomic_DNA"/>
</dbReference>
<dbReference type="eggNOG" id="COG0286">
    <property type="taxonomic scope" value="Bacteria"/>
</dbReference>
<keyword evidence="3" id="KW-1185">Reference proteome</keyword>
<dbReference type="Pfam" id="PF18135">
    <property type="entry name" value="Type_ISP_C"/>
    <property type="match status" value="1"/>
</dbReference>
<organism evidence="2 3">
    <name type="scientific">Helicobacter cetorum (strain ATCC BAA-429 / MIT 00-7128)</name>
    <dbReference type="NCBI Taxonomy" id="182217"/>
    <lineage>
        <taxon>Bacteria</taxon>
        <taxon>Pseudomonadati</taxon>
        <taxon>Campylobacterota</taxon>
        <taxon>Epsilonproteobacteria</taxon>
        <taxon>Campylobacterales</taxon>
        <taxon>Helicobacteraceae</taxon>
        <taxon>Helicobacter</taxon>
    </lineage>
</organism>
<sequence length="259" mass="30506">MTNNISDLQTLKNSYVYPLHYYTKTPKDKNALFNECDYEKNDGITNYALKEFQTAYKDKGITKEDIFYYIYALLHNKTYKKKFKNNLSKELPRIPFMLDFRHFVNVGRELGHLHVNYENIEPSKKVDIEIKGQMGGLFNANALKEIEPTKLIVKQMQFKKGKNRTYDKSIIHYNDFITLSNIPLKAYRYIVNGKSAIEWIMERYAIKIDKDSNIENNANLYSQNPYYILNLLLSVIEVSEKSVDLIESLEYKELNPSLF</sequence>
<dbReference type="STRING" id="182217.HCW_01295"/>
<protein>
    <submittedName>
        <fullName evidence="2">Helicase</fullName>
    </submittedName>
</protein>
<keyword evidence="2" id="KW-0347">Helicase</keyword>
<dbReference type="InterPro" id="IPR041635">
    <property type="entry name" value="Type_ISP_LLaBIII_C"/>
</dbReference>
<accession>I0EKS9</accession>
<dbReference type="KEGG" id="hce:HCW_01295"/>
<reference evidence="3" key="1">
    <citation type="submission" date="2012-04" db="EMBL/GenBank/DDBJ databases">
        <title>Complete genome sequence of Helicobacter cetorum strain MIT 00-7128.</title>
        <authorList>
            <person name="Kersulyte D."/>
            <person name="Berg D.E."/>
        </authorList>
    </citation>
    <scope>NUCLEOTIDE SEQUENCE [LARGE SCALE GENOMIC DNA]</scope>
    <source>
        <strain evidence="3">MIT 00-7128</strain>
    </source>
</reference>